<keyword evidence="2" id="KW-1185">Reference proteome</keyword>
<dbReference type="Proteomes" id="UP000659698">
    <property type="component" value="Unassembled WGS sequence"/>
</dbReference>
<evidence type="ECO:0000313" key="1">
    <source>
        <dbReference type="EMBL" id="MBC3539303.1"/>
    </source>
</evidence>
<dbReference type="Gene3D" id="1.25.40.290">
    <property type="entry name" value="ARM repeat domains"/>
    <property type="match status" value="1"/>
</dbReference>
<dbReference type="EMBL" id="JACOAF010000018">
    <property type="protein sequence ID" value="MBC3539303.1"/>
    <property type="molecule type" value="Genomic_DNA"/>
</dbReference>
<evidence type="ECO:0000313" key="2">
    <source>
        <dbReference type="Proteomes" id="UP000659698"/>
    </source>
</evidence>
<organism evidence="1 2">
    <name type="scientific">Rufibacter sediminis</name>
    <dbReference type="NCBI Taxonomy" id="2762756"/>
    <lineage>
        <taxon>Bacteria</taxon>
        <taxon>Pseudomonadati</taxon>
        <taxon>Bacteroidota</taxon>
        <taxon>Cytophagia</taxon>
        <taxon>Cytophagales</taxon>
        <taxon>Hymenobacteraceae</taxon>
        <taxon>Rufibacter</taxon>
    </lineage>
</organism>
<proteinExistence type="predicted"/>
<dbReference type="InterPro" id="IPR016024">
    <property type="entry name" value="ARM-type_fold"/>
</dbReference>
<dbReference type="RefSeq" id="WP_186634721.1">
    <property type="nucleotide sequence ID" value="NZ_JACOAF010000018.1"/>
</dbReference>
<dbReference type="SUPFAM" id="SSF48371">
    <property type="entry name" value="ARM repeat"/>
    <property type="match status" value="1"/>
</dbReference>
<comment type="caution">
    <text evidence="1">The sequence shown here is derived from an EMBL/GenBank/DDBJ whole genome shotgun (WGS) entry which is preliminary data.</text>
</comment>
<dbReference type="PROSITE" id="PS50077">
    <property type="entry name" value="HEAT_REPEAT"/>
    <property type="match status" value="1"/>
</dbReference>
<protein>
    <submittedName>
        <fullName evidence="1">DNA alkylation repair protein</fullName>
    </submittedName>
</protein>
<dbReference type="Pfam" id="PF08713">
    <property type="entry name" value="DNA_alkylation"/>
    <property type="match status" value="1"/>
</dbReference>
<accession>A0ABR6VR25</accession>
<gene>
    <name evidence="1" type="ORF">H7U12_06395</name>
</gene>
<reference evidence="1 2" key="1">
    <citation type="journal article" date="2019" name="Int. J. Syst. Evol. Microbiol.">
        <title>Rufibacter sediminis sp. nov., isolated from freshwater lake sediment.</title>
        <authorList>
            <person name="Qu J.H."/>
            <person name="Zhang L.J."/>
            <person name="Fu Y.H."/>
            <person name="Li H.F."/>
        </authorList>
    </citation>
    <scope>NUCLEOTIDE SEQUENCE [LARGE SCALE GENOMIC DNA]</scope>
    <source>
        <strain evidence="1 2">H-1</strain>
    </source>
</reference>
<sequence length="368" mass="42634">MSTLLKDVYSPEFFHRFAEVVQKVVPTFEKAEFLNQIFADGWETKELKARMRHTAQVLHHFLPGQYPAAVSLLLQIIRQLQDEQFPVQHVEFMFFPDYVELYGLEDLETSVPAMEQITQFISCEFAVRPFILAYPAQMMTQMLLWSTHEHAWVRRFASEGARPRLPWAMALPFLKRDPAPLLPILENLKADSSEFVRRSVANNLNDISKDNPDLVLHLLAKWKGHSKETDWVVKHGSRTLLKQGHPEVLRYFGYEDDAPLEVKNFQVLTPAVALGKDLQFSFQLKNTAQVPQKVRLEYGVYYQKANQSLARKVFKISERVFAPAEECTISRRQSFRPITTRRYYPGAHRVSLIVNGQEKDIADFIVVP</sequence>
<dbReference type="InterPro" id="IPR021133">
    <property type="entry name" value="HEAT_type_2"/>
</dbReference>
<dbReference type="InterPro" id="IPR014825">
    <property type="entry name" value="DNA_alkylation"/>
</dbReference>
<name>A0ABR6VR25_9BACT</name>